<dbReference type="PANTHER" id="PTHR31157:SF1">
    <property type="entry name" value="SCP DOMAIN-CONTAINING PROTEIN"/>
    <property type="match status" value="1"/>
</dbReference>
<dbReference type="Pfam" id="PF18911">
    <property type="entry name" value="PKD_4"/>
    <property type="match status" value="1"/>
</dbReference>
<dbReference type="InterPro" id="IPR014044">
    <property type="entry name" value="CAP_dom"/>
</dbReference>
<feature type="domain" description="PKD" evidence="2">
    <location>
        <begin position="33"/>
        <end position="86"/>
    </location>
</feature>
<dbReference type="InterPro" id="IPR035986">
    <property type="entry name" value="PKD_dom_sf"/>
</dbReference>
<proteinExistence type="predicted"/>
<organism evidence="3 4">
    <name type="scientific">Deinococcus lacus</name>
    <dbReference type="NCBI Taxonomy" id="392561"/>
    <lineage>
        <taxon>Bacteria</taxon>
        <taxon>Thermotogati</taxon>
        <taxon>Deinococcota</taxon>
        <taxon>Deinococci</taxon>
        <taxon>Deinococcales</taxon>
        <taxon>Deinococcaceae</taxon>
        <taxon>Deinococcus</taxon>
    </lineage>
</organism>
<dbReference type="Gene3D" id="3.40.33.10">
    <property type="entry name" value="CAP"/>
    <property type="match status" value="1"/>
</dbReference>
<dbReference type="InterPro" id="IPR022409">
    <property type="entry name" value="PKD/Chitinase_dom"/>
</dbReference>
<dbReference type="CDD" id="cd05379">
    <property type="entry name" value="CAP_bacterial"/>
    <property type="match status" value="1"/>
</dbReference>
<dbReference type="SUPFAM" id="SSF55797">
    <property type="entry name" value="PR-1-like"/>
    <property type="match status" value="1"/>
</dbReference>
<dbReference type="InterPro" id="IPR035940">
    <property type="entry name" value="CAP_sf"/>
</dbReference>
<dbReference type="SUPFAM" id="SSF49299">
    <property type="entry name" value="PKD domain"/>
    <property type="match status" value="1"/>
</dbReference>
<dbReference type="RefSeq" id="WP_380083365.1">
    <property type="nucleotide sequence ID" value="NZ_JBHSWD010000001.1"/>
</dbReference>
<dbReference type="PANTHER" id="PTHR31157">
    <property type="entry name" value="SCP DOMAIN-CONTAINING PROTEIN"/>
    <property type="match status" value="1"/>
</dbReference>
<feature type="signal peptide" evidence="1">
    <location>
        <begin position="1"/>
        <end position="18"/>
    </location>
</feature>
<evidence type="ECO:0000313" key="3">
    <source>
        <dbReference type="EMBL" id="MFC6592340.1"/>
    </source>
</evidence>
<comment type="caution">
    <text evidence="3">The sequence shown here is derived from an EMBL/GenBank/DDBJ whole genome shotgun (WGS) entry which is preliminary data.</text>
</comment>
<reference evidence="4" key="1">
    <citation type="journal article" date="2019" name="Int. J. Syst. Evol. Microbiol.">
        <title>The Global Catalogue of Microorganisms (GCM) 10K type strain sequencing project: providing services to taxonomists for standard genome sequencing and annotation.</title>
        <authorList>
            <consortium name="The Broad Institute Genomics Platform"/>
            <consortium name="The Broad Institute Genome Sequencing Center for Infectious Disease"/>
            <person name="Wu L."/>
            <person name="Ma J."/>
        </authorList>
    </citation>
    <scope>NUCLEOTIDE SEQUENCE [LARGE SCALE GENOMIC DNA]</scope>
    <source>
        <strain evidence="4">CGMCC 1.15772</strain>
    </source>
</reference>
<evidence type="ECO:0000256" key="1">
    <source>
        <dbReference type="SAM" id="SignalP"/>
    </source>
</evidence>
<dbReference type="Pfam" id="PF00188">
    <property type="entry name" value="CAP"/>
    <property type="match status" value="1"/>
</dbReference>
<accession>A0ABW1YGU0</accession>
<sequence>MKPLLPLLGFLACSCAVAQSYRVGFEMDPSLQAPLEVRFSAEGLQGGESAEWSFGDGSQGRGAQVRHTYYRPGAYTVTVRVLGAAGQSRGHLQKALTVQSAGPERARLVVLPGLGTVRLGSAGSVIYAPSQPRFWLDGREVGPQRLALAPGVHQARVQLAGLTGTAESTVTFQSGPAQTSAAFDTEVLRLTNQARAQGWDCAARRAGGPALAPLRRDTRLEEAALGHALNMAYGKFFEHTSELDGSSASQRIRATGYAASATGENLAGGQETPAEVVKGWLHSPGHCANIMGDFTQLGAVYIRVAGSEYGHYWVQAFGRE</sequence>
<dbReference type="Proteomes" id="UP001596297">
    <property type="component" value="Unassembled WGS sequence"/>
</dbReference>
<protein>
    <submittedName>
        <fullName evidence="3">CAP domain-containing protein</fullName>
    </submittedName>
</protein>
<dbReference type="PROSITE" id="PS50093">
    <property type="entry name" value="PKD"/>
    <property type="match status" value="1"/>
</dbReference>
<feature type="chain" id="PRO_5045221180" evidence="1">
    <location>
        <begin position="19"/>
        <end position="320"/>
    </location>
</feature>
<dbReference type="InterPro" id="IPR000601">
    <property type="entry name" value="PKD_dom"/>
</dbReference>
<evidence type="ECO:0000259" key="2">
    <source>
        <dbReference type="PROSITE" id="PS50093"/>
    </source>
</evidence>
<dbReference type="Gene3D" id="2.60.40.10">
    <property type="entry name" value="Immunoglobulins"/>
    <property type="match status" value="1"/>
</dbReference>
<evidence type="ECO:0000313" key="4">
    <source>
        <dbReference type="Proteomes" id="UP001596297"/>
    </source>
</evidence>
<keyword evidence="1" id="KW-0732">Signal</keyword>
<gene>
    <name evidence="3" type="ORF">ACFP81_10270</name>
</gene>
<dbReference type="InterPro" id="IPR013783">
    <property type="entry name" value="Ig-like_fold"/>
</dbReference>
<name>A0ABW1YGU0_9DEIO</name>
<dbReference type="PROSITE" id="PS51257">
    <property type="entry name" value="PROKAR_LIPOPROTEIN"/>
    <property type="match status" value="1"/>
</dbReference>
<keyword evidence="4" id="KW-1185">Reference proteome</keyword>
<dbReference type="EMBL" id="JBHSWD010000001">
    <property type="protein sequence ID" value="MFC6592340.1"/>
    <property type="molecule type" value="Genomic_DNA"/>
</dbReference>
<dbReference type="CDD" id="cd00146">
    <property type="entry name" value="PKD"/>
    <property type="match status" value="1"/>
</dbReference>
<dbReference type="SMART" id="SM00089">
    <property type="entry name" value="PKD"/>
    <property type="match status" value="1"/>
</dbReference>